<feature type="region of interest" description="Disordered" evidence="6">
    <location>
        <begin position="303"/>
        <end position="323"/>
    </location>
</feature>
<feature type="compositionally biased region" description="Basic and acidic residues" evidence="6">
    <location>
        <begin position="109"/>
        <end position="122"/>
    </location>
</feature>
<dbReference type="HOGENOM" id="CLU_045412_0_0_1"/>
<accession>G0RZ37</accession>
<gene>
    <name evidence="8" type="ORF">CTHT_0001580</name>
</gene>
<dbReference type="STRING" id="759272.G0RZ37"/>
<name>G0RZ37_CHATD</name>
<dbReference type="RefSeq" id="XP_006690707.1">
    <property type="nucleotide sequence ID" value="XM_006690644.1"/>
</dbReference>
<feature type="domain" description="ORC6 first cyclin-like" evidence="7">
    <location>
        <begin position="11"/>
        <end position="93"/>
    </location>
</feature>
<dbReference type="Proteomes" id="UP000008066">
    <property type="component" value="Unassembled WGS sequence"/>
</dbReference>
<evidence type="ECO:0000259" key="7">
    <source>
        <dbReference type="Pfam" id="PF05460"/>
    </source>
</evidence>
<comment type="subcellular location">
    <subcellularLocation>
        <location evidence="1">Nucleus</location>
    </subcellularLocation>
</comment>
<dbReference type="KEGG" id="cthr:CTHT_0001580"/>
<dbReference type="GeneID" id="18254196"/>
<keyword evidence="3" id="KW-0235">DNA replication</keyword>
<protein>
    <recommendedName>
        <fullName evidence="7">ORC6 first cyclin-like domain-containing protein</fullName>
    </recommendedName>
</protein>
<evidence type="ECO:0000256" key="1">
    <source>
        <dbReference type="ARBA" id="ARBA00004123"/>
    </source>
</evidence>
<dbReference type="EMBL" id="GL988032">
    <property type="protein sequence ID" value="EGS23465.1"/>
    <property type="molecule type" value="Genomic_DNA"/>
</dbReference>
<feature type="compositionally biased region" description="Acidic residues" evidence="6">
    <location>
        <begin position="308"/>
        <end position="319"/>
    </location>
</feature>
<keyword evidence="9" id="KW-1185">Reference proteome</keyword>
<keyword evidence="4" id="KW-0238">DNA-binding</keyword>
<evidence type="ECO:0000256" key="4">
    <source>
        <dbReference type="ARBA" id="ARBA00023125"/>
    </source>
</evidence>
<dbReference type="GO" id="GO:0006260">
    <property type="term" value="P:DNA replication"/>
    <property type="evidence" value="ECO:0007669"/>
    <property type="project" value="UniProtKB-KW"/>
</dbReference>
<dbReference type="OrthoDB" id="5367324at2759"/>
<dbReference type="AlphaFoldDB" id="G0RZ37"/>
<reference evidence="8 9" key="1">
    <citation type="journal article" date="2011" name="Cell">
        <title>Insight into structure and assembly of the nuclear pore complex by utilizing the genome of a eukaryotic thermophile.</title>
        <authorList>
            <person name="Amlacher S."/>
            <person name="Sarges P."/>
            <person name="Flemming D."/>
            <person name="van Noort V."/>
            <person name="Kunze R."/>
            <person name="Devos D.P."/>
            <person name="Arumugam M."/>
            <person name="Bork P."/>
            <person name="Hurt E."/>
        </authorList>
    </citation>
    <scope>NUCLEOTIDE SEQUENCE [LARGE SCALE GENOMIC DNA]</scope>
    <source>
        <strain evidence="9">DSM 1495 / CBS 144.50 / IMI 039719</strain>
    </source>
</reference>
<evidence type="ECO:0000256" key="5">
    <source>
        <dbReference type="ARBA" id="ARBA00023242"/>
    </source>
</evidence>
<keyword evidence="5" id="KW-0539">Nucleus</keyword>
<organism evidence="9">
    <name type="scientific">Chaetomium thermophilum (strain DSM 1495 / CBS 144.50 / IMI 039719)</name>
    <name type="common">Thermochaetoides thermophila</name>
    <dbReference type="NCBI Taxonomy" id="759272"/>
    <lineage>
        <taxon>Eukaryota</taxon>
        <taxon>Fungi</taxon>
        <taxon>Dikarya</taxon>
        <taxon>Ascomycota</taxon>
        <taxon>Pezizomycotina</taxon>
        <taxon>Sordariomycetes</taxon>
        <taxon>Sordariomycetidae</taxon>
        <taxon>Sordariales</taxon>
        <taxon>Chaetomiaceae</taxon>
        <taxon>Thermochaetoides</taxon>
    </lineage>
</organism>
<dbReference type="InterPro" id="IPR008721">
    <property type="entry name" value="ORC6_cyclin_first"/>
</dbReference>
<dbReference type="GO" id="GO:0003677">
    <property type="term" value="F:DNA binding"/>
    <property type="evidence" value="ECO:0007669"/>
    <property type="project" value="UniProtKB-KW"/>
</dbReference>
<evidence type="ECO:0000256" key="3">
    <source>
        <dbReference type="ARBA" id="ARBA00022705"/>
    </source>
</evidence>
<feature type="region of interest" description="Disordered" evidence="6">
    <location>
        <begin position="97"/>
        <end position="150"/>
    </location>
</feature>
<evidence type="ECO:0000313" key="8">
    <source>
        <dbReference type="EMBL" id="EGS23465.1"/>
    </source>
</evidence>
<evidence type="ECO:0000313" key="9">
    <source>
        <dbReference type="Proteomes" id="UP000008066"/>
    </source>
</evidence>
<dbReference type="Pfam" id="PF05460">
    <property type="entry name" value="ORC6"/>
    <property type="match status" value="1"/>
</dbReference>
<sequence length="365" mass="41181">MNRSLEQTLFSLIPTHTGPLPQQLLDLASSLLAQSRHRAATLKPDEEVARPYACAHIACERLKTSLNLPPIQPRPPIGPRNYKRLYNLLDNVLPAGSVTPGRVRTPSAKLREQQEYQRERELQAQSPLAKKTRVAETGSPSKARPLGVSPVKKRSAAGSDVLPRWMRPTLRFLLSRIGPARIGPIVAAALDSIVGPHGKRTEDDWVLARMPAVLGALYMYVWRRVVLAGSNLGRDQYIKISKQILDALARARDELDLPVEAWEDGWREIKGKDLDATLLKGHEKGWYEMDWVGGVKDLLDQGERRDVEEGEEHGEEEREETIKIRKPDTMFQERYDFLSEVKLKKYDEWKAGILQSIKAIQAGKA</sequence>
<dbReference type="GO" id="GO:0005664">
    <property type="term" value="C:nuclear origin of replication recognition complex"/>
    <property type="evidence" value="ECO:0007669"/>
    <property type="project" value="InterPro"/>
</dbReference>
<evidence type="ECO:0000256" key="2">
    <source>
        <dbReference type="ARBA" id="ARBA00010840"/>
    </source>
</evidence>
<comment type="similarity">
    <text evidence="2">Belongs to the ORC6 family.</text>
</comment>
<dbReference type="OMA" id="PCPPRIY"/>
<evidence type="ECO:0000256" key="6">
    <source>
        <dbReference type="SAM" id="MobiDB-lite"/>
    </source>
</evidence>
<dbReference type="eggNOG" id="ENOG502SAT1">
    <property type="taxonomic scope" value="Eukaryota"/>
</dbReference>
<proteinExistence type="inferred from homology"/>